<feature type="compositionally biased region" description="Low complexity" evidence="2">
    <location>
        <begin position="89"/>
        <end position="101"/>
    </location>
</feature>
<dbReference type="Proteomes" id="UP000660265">
    <property type="component" value="Unassembled WGS sequence"/>
</dbReference>
<evidence type="ECO:0000256" key="2">
    <source>
        <dbReference type="SAM" id="MobiDB-lite"/>
    </source>
</evidence>
<comment type="caution">
    <text evidence="3">The sequence shown here is derived from an EMBL/GenBank/DDBJ whole genome shotgun (WGS) entry which is preliminary data.</text>
</comment>
<accession>A0ABQ2EYT7</accession>
<keyword evidence="1" id="KW-0378">Hydrolase</keyword>
<sequence length="101" mass="10743">MRWLRFLHDTFGDDAKGEETIRFLHLLLGYSVTSGIGAQVLPFLYATGANGKSVLLDVMTQILGDYAQAARPASSWRRASSPSTPPNSPNSTAAASSCAPS</sequence>
<gene>
    <name evidence="3" type="ORF">GCM10011583_70160</name>
</gene>
<evidence type="ECO:0000313" key="4">
    <source>
        <dbReference type="Proteomes" id="UP000660265"/>
    </source>
</evidence>
<keyword evidence="4" id="KW-1185">Reference proteome</keyword>
<protein>
    <submittedName>
        <fullName evidence="3">Uncharacterized protein</fullName>
    </submittedName>
</protein>
<name>A0ABQ2EYT7_9ACTN</name>
<feature type="region of interest" description="Disordered" evidence="2">
    <location>
        <begin position="72"/>
        <end position="101"/>
    </location>
</feature>
<dbReference type="EMBL" id="BMMV01000036">
    <property type="protein sequence ID" value="GGK28131.1"/>
    <property type="molecule type" value="Genomic_DNA"/>
</dbReference>
<proteinExistence type="predicted"/>
<feature type="compositionally biased region" description="Low complexity" evidence="2">
    <location>
        <begin position="72"/>
        <end position="82"/>
    </location>
</feature>
<dbReference type="PANTHER" id="PTHR35372:SF2">
    <property type="entry name" value="SF3 HELICASE DOMAIN-CONTAINING PROTEIN"/>
    <property type="match status" value="1"/>
</dbReference>
<evidence type="ECO:0000313" key="3">
    <source>
        <dbReference type="EMBL" id="GGK28131.1"/>
    </source>
</evidence>
<evidence type="ECO:0000256" key="1">
    <source>
        <dbReference type="ARBA" id="ARBA00022801"/>
    </source>
</evidence>
<dbReference type="InterPro" id="IPR051620">
    <property type="entry name" value="ORF904-like_C"/>
</dbReference>
<dbReference type="PANTHER" id="PTHR35372">
    <property type="entry name" value="ATP BINDING PROTEIN-RELATED"/>
    <property type="match status" value="1"/>
</dbReference>
<reference evidence="4" key="1">
    <citation type="journal article" date="2019" name="Int. J. Syst. Evol. Microbiol.">
        <title>The Global Catalogue of Microorganisms (GCM) 10K type strain sequencing project: providing services to taxonomists for standard genome sequencing and annotation.</title>
        <authorList>
            <consortium name="The Broad Institute Genomics Platform"/>
            <consortium name="The Broad Institute Genome Sequencing Center for Infectious Disease"/>
            <person name="Wu L."/>
            <person name="Ma J."/>
        </authorList>
    </citation>
    <scope>NUCLEOTIDE SEQUENCE [LARGE SCALE GENOMIC DNA]</scope>
    <source>
        <strain evidence="4">CGMCC 4.7275</strain>
    </source>
</reference>
<organism evidence="3 4">
    <name type="scientific">Streptomyces camponoticapitis</name>
    <dbReference type="NCBI Taxonomy" id="1616125"/>
    <lineage>
        <taxon>Bacteria</taxon>
        <taxon>Bacillati</taxon>
        <taxon>Actinomycetota</taxon>
        <taxon>Actinomycetes</taxon>
        <taxon>Kitasatosporales</taxon>
        <taxon>Streptomycetaceae</taxon>
        <taxon>Streptomyces</taxon>
    </lineage>
</organism>